<organism evidence="1 2">
    <name type="scientific">Araneus ventricosus</name>
    <name type="common">Orbweaver spider</name>
    <name type="synonym">Epeira ventricosa</name>
    <dbReference type="NCBI Taxonomy" id="182803"/>
    <lineage>
        <taxon>Eukaryota</taxon>
        <taxon>Metazoa</taxon>
        <taxon>Ecdysozoa</taxon>
        <taxon>Arthropoda</taxon>
        <taxon>Chelicerata</taxon>
        <taxon>Arachnida</taxon>
        <taxon>Araneae</taxon>
        <taxon>Araneomorphae</taxon>
        <taxon>Entelegynae</taxon>
        <taxon>Araneoidea</taxon>
        <taxon>Araneidae</taxon>
        <taxon>Araneus</taxon>
    </lineage>
</organism>
<dbReference type="OrthoDB" id="6118231at2759"/>
<dbReference type="EMBL" id="BGPR01020758">
    <property type="protein sequence ID" value="GBN85418.1"/>
    <property type="molecule type" value="Genomic_DNA"/>
</dbReference>
<keyword evidence="2" id="KW-1185">Reference proteome</keyword>
<reference evidence="1 2" key="1">
    <citation type="journal article" date="2019" name="Sci. Rep.">
        <title>Orb-weaving spider Araneus ventricosus genome elucidates the spidroin gene catalogue.</title>
        <authorList>
            <person name="Kono N."/>
            <person name="Nakamura H."/>
            <person name="Ohtoshi R."/>
            <person name="Moran D.A.P."/>
            <person name="Shinohara A."/>
            <person name="Yoshida Y."/>
            <person name="Fujiwara M."/>
            <person name="Mori M."/>
            <person name="Tomita M."/>
            <person name="Arakawa K."/>
        </authorList>
    </citation>
    <scope>NUCLEOTIDE SEQUENCE [LARGE SCALE GENOMIC DNA]</scope>
</reference>
<evidence type="ECO:0000313" key="1">
    <source>
        <dbReference type="EMBL" id="GBN85418.1"/>
    </source>
</evidence>
<dbReference type="PANTHER" id="PTHR46060">
    <property type="entry name" value="MARINER MOS1 TRANSPOSASE-LIKE PROTEIN"/>
    <property type="match status" value="1"/>
</dbReference>
<gene>
    <name evidence="1" type="ORF">AVEN_261009_1</name>
</gene>
<sequence length="140" mass="16021">MDFPKEAKHAGIQFLRAEGIFGTNRRMTNVYGIECLSLISVFRWSKNFCSGRVCTADMPRPGQAHMVITKENIDAVQSLVKDNRRITIQEIAYSLSLNECNVQSILYNHLHCSKVCATWVPKHCRMVPHATKDFLQSRYS</sequence>
<protein>
    <recommendedName>
        <fullName evidence="3">Mos1 transposase HTH domain-containing protein</fullName>
    </recommendedName>
</protein>
<comment type="caution">
    <text evidence="1">The sequence shown here is derived from an EMBL/GenBank/DDBJ whole genome shotgun (WGS) entry which is preliminary data.</text>
</comment>
<dbReference type="Proteomes" id="UP000499080">
    <property type="component" value="Unassembled WGS sequence"/>
</dbReference>
<name>A0A4Y2SB15_ARAVE</name>
<dbReference type="InterPro" id="IPR052709">
    <property type="entry name" value="Transposase-MT_Hybrid"/>
</dbReference>
<dbReference type="PANTHER" id="PTHR46060:SF1">
    <property type="entry name" value="MARINER MOS1 TRANSPOSASE-LIKE PROTEIN"/>
    <property type="match status" value="1"/>
</dbReference>
<proteinExistence type="predicted"/>
<evidence type="ECO:0000313" key="2">
    <source>
        <dbReference type="Proteomes" id="UP000499080"/>
    </source>
</evidence>
<accession>A0A4Y2SB15</accession>
<evidence type="ECO:0008006" key="3">
    <source>
        <dbReference type="Google" id="ProtNLM"/>
    </source>
</evidence>
<dbReference type="AlphaFoldDB" id="A0A4Y2SB15"/>